<gene>
    <name evidence="2" type="ORF">Pla163_33570</name>
</gene>
<evidence type="ECO:0000313" key="3">
    <source>
        <dbReference type="Proteomes" id="UP000319342"/>
    </source>
</evidence>
<dbReference type="AlphaFoldDB" id="A0A518D3Z7"/>
<dbReference type="PROSITE" id="PS51257">
    <property type="entry name" value="PROKAR_LIPOPROTEIN"/>
    <property type="match status" value="1"/>
</dbReference>
<keyword evidence="3" id="KW-1185">Reference proteome</keyword>
<organism evidence="2 3">
    <name type="scientific">Rohdeia mirabilis</name>
    <dbReference type="NCBI Taxonomy" id="2528008"/>
    <lineage>
        <taxon>Bacteria</taxon>
        <taxon>Pseudomonadati</taxon>
        <taxon>Planctomycetota</taxon>
        <taxon>Planctomycetia</taxon>
        <taxon>Planctomycetia incertae sedis</taxon>
        <taxon>Rohdeia</taxon>
    </lineage>
</organism>
<evidence type="ECO:0000256" key="1">
    <source>
        <dbReference type="SAM" id="MobiDB-lite"/>
    </source>
</evidence>
<evidence type="ECO:0000313" key="2">
    <source>
        <dbReference type="EMBL" id="QDU86207.1"/>
    </source>
</evidence>
<feature type="region of interest" description="Disordered" evidence="1">
    <location>
        <begin position="26"/>
        <end position="57"/>
    </location>
</feature>
<name>A0A518D3Z7_9BACT</name>
<sequence>MVPLPSRRLVPVALALLVGCGTDAREQAPLSTDGAESRASEVAPSDGPSRSARVPEGPVLAVRASSVRPGGGYPSVGWDLGQPWVEVVTDHPVPRVELRWRFVEGDPNPLLREATGYASARATDLVELDFVPTAVTAVRTHLGGERAVWVAGVASDPVRALVVERWALGAPEVVRDGASGEPRLVPGAVAHRERFVLPERAHVLDAVVELAPLEHLSGGARRVLALMGGNAELVEIDLARASVRTVASADGSVGRLGPVRALGQRWGAFERPFLHRDLGLCVVVGDHLGDLESDGNDSDRVEGLLLFGGALEEGVDERRGERGHPVAVQIHGSLPLTRRNVDGYQLRERALPTPPIEMRPVGDAPSSWARLAVTVPEDRWEFLKLVITWLEPGVDLAEPETVETTLGGAIAFVPADFRWTIYADRRMAASESASTTASPSSVALAPGRYRVELRDAGRTNGLELLAVEEVDMGYDDRELAFDRERLWRDHARVELNVPWWNDSPDAQRWLAVHRLVDDAAPTRESRAFFHPGMTEGRAELFLESPSAHPTVRHLGGLPIVYWLSSGTYLVETHERTPDGGIERTALRVFEVEDTDVTVDLTR</sequence>
<proteinExistence type="predicted"/>
<dbReference type="EMBL" id="CP036290">
    <property type="protein sequence ID" value="QDU86207.1"/>
    <property type="molecule type" value="Genomic_DNA"/>
</dbReference>
<protein>
    <recommendedName>
        <fullName evidence="4">Lipoprotein</fullName>
    </recommendedName>
</protein>
<dbReference type="Proteomes" id="UP000319342">
    <property type="component" value="Chromosome"/>
</dbReference>
<evidence type="ECO:0008006" key="4">
    <source>
        <dbReference type="Google" id="ProtNLM"/>
    </source>
</evidence>
<dbReference type="RefSeq" id="WP_145191009.1">
    <property type="nucleotide sequence ID" value="NZ_CP036290.1"/>
</dbReference>
<accession>A0A518D3Z7</accession>
<reference evidence="2 3" key="1">
    <citation type="submission" date="2019-02" db="EMBL/GenBank/DDBJ databases">
        <title>Deep-cultivation of Planctomycetes and their phenomic and genomic characterization uncovers novel biology.</title>
        <authorList>
            <person name="Wiegand S."/>
            <person name="Jogler M."/>
            <person name="Boedeker C."/>
            <person name="Pinto D."/>
            <person name="Vollmers J."/>
            <person name="Rivas-Marin E."/>
            <person name="Kohn T."/>
            <person name="Peeters S.H."/>
            <person name="Heuer A."/>
            <person name="Rast P."/>
            <person name="Oberbeckmann S."/>
            <person name="Bunk B."/>
            <person name="Jeske O."/>
            <person name="Meyerdierks A."/>
            <person name="Storesund J.E."/>
            <person name="Kallscheuer N."/>
            <person name="Luecker S."/>
            <person name="Lage O.M."/>
            <person name="Pohl T."/>
            <person name="Merkel B.J."/>
            <person name="Hornburger P."/>
            <person name="Mueller R.-W."/>
            <person name="Bruemmer F."/>
            <person name="Labrenz M."/>
            <person name="Spormann A.M."/>
            <person name="Op den Camp H."/>
            <person name="Overmann J."/>
            <person name="Amann R."/>
            <person name="Jetten M.S.M."/>
            <person name="Mascher T."/>
            <person name="Medema M.H."/>
            <person name="Devos D.P."/>
            <person name="Kaster A.-K."/>
            <person name="Ovreas L."/>
            <person name="Rohde M."/>
            <person name="Galperin M.Y."/>
            <person name="Jogler C."/>
        </authorList>
    </citation>
    <scope>NUCLEOTIDE SEQUENCE [LARGE SCALE GENOMIC DNA]</scope>
    <source>
        <strain evidence="2 3">Pla163</strain>
    </source>
</reference>